<dbReference type="InterPro" id="IPR027051">
    <property type="entry name" value="XdhC_Rossmann_dom"/>
</dbReference>
<dbReference type="AlphaFoldDB" id="A0A0P6XV23"/>
<dbReference type="RefSeq" id="WP_075061701.1">
    <property type="nucleotide sequence ID" value="NZ_LGCL01000015.1"/>
</dbReference>
<evidence type="ECO:0008006" key="5">
    <source>
        <dbReference type="Google" id="ProtNLM"/>
    </source>
</evidence>
<dbReference type="PATRIC" id="fig|1134406.4.peg.188"/>
<keyword evidence="4" id="KW-1185">Reference proteome</keyword>
<dbReference type="Pfam" id="PF13478">
    <property type="entry name" value="XdhC_C"/>
    <property type="match status" value="1"/>
</dbReference>
<name>A0A0P6XV23_9CHLR</name>
<dbReference type="InterPro" id="IPR003777">
    <property type="entry name" value="XdhC_CoxI"/>
</dbReference>
<organism evidence="3 4">
    <name type="scientific">Ornatilinea apprima</name>
    <dbReference type="NCBI Taxonomy" id="1134406"/>
    <lineage>
        <taxon>Bacteria</taxon>
        <taxon>Bacillati</taxon>
        <taxon>Chloroflexota</taxon>
        <taxon>Anaerolineae</taxon>
        <taxon>Anaerolineales</taxon>
        <taxon>Anaerolineaceae</taxon>
        <taxon>Ornatilinea</taxon>
    </lineage>
</organism>
<dbReference type="PANTHER" id="PTHR30388">
    <property type="entry name" value="ALDEHYDE OXIDOREDUCTASE MOLYBDENUM COFACTOR ASSEMBLY PROTEIN"/>
    <property type="match status" value="1"/>
</dbReference>
<evidence type="ECO:0000313" key="4">
    <source>
        <dbReference type="Proteomes" id="UP000050417"/>
    </source>
</evidence>
<feature type="domain" description="XdhC- CoxI" evidence="1">
    <location>
        <begin position="11"/>
        <end position="78"/>
    </location>
</feature>
<dbReference type="PANTHER" id="PTHR30388:SF4">
    <property type="entry name" value="MOLYBDENUM COFACTOR INSERTION CHAPERONE PAOD"/>
    <property type="match status" value="1"/>
</dbReference>
<dbReference type="InterPro" id="IPR052698">
    <property type="entry name" value="MoCofactor_Util/Proc"/>
</dbReference>
<sequence>MRDVIDAIRGWHEQGLRMALATVVKVYGSAPRGLGSKMVVNERGEFAGSVSAGCVEGAVIEEARSVLKGGQPRLLEYGISDDLAFSVGLTCGGIIHVFLESLDWEPDEHRVGVKALMEAVEKDETVARVTALAGPLAGRDCLLRMDGSRLGMLPFGEENETVERLALERLRAQQTARLEVALASGAQDVWVEVHAPRPVLVVVGGVHLAIPLVDFAAKLGFHTVVVDARKAFANRERFPHADEVQIGWPAEVLEGMKLHENTFIAVVSHDDKLDIPALKAALNSPARYVGALGSKKTQERRREELRQMGVTEENLRRIHGPIGMDIGAATPGEIAVAILAEMIAARRGKG</sequence>
<dbReference type="Pfam" id="PF02625">
    <property type="entry name" value="XdhC_CoxI"/>
    <property type="match status" value="1"/>
</dbReference>
<protein>
    <recommendedName>
        <fullName evidence="5">XdhC/CoxI family protein</fullName>
    </recommendedName>
</protein>
<dbReference type="OrthoDB" id="9773039at2"/>
<dbReference type="STRING" id="1134406.ADN00_04160"/>
<dbReference type="Proteomes" id="UP000050417">
    <property type="component" value="Unassembled WGS sequence"/>
</dbReference>
<feature type="domain" description="XdhC Rossmann" evidence="2">
    <location>
        <begin position="200"/>
        <end position="342"/>
    </location>
</feature>
<accession>A0A0P6XV23</accession>
<dbReference type="EMBL" id="LGCL01000015">
    <property type="protein sequence ID" value="KPL79077.1"/>
    <property type="molecule type" value="Genomic_DNA"/>
</dbReference>
<evidence type="ECO:0000259" key="2">
    <source>
        <dbReference type="Pfam" id="PF13478"/>
    </source>
</evidence>
<reference evidence="3 4" key="1">
    <citation type="submission" date="2015-07" db="EMBL/GenBank/DDBJ databases">
        <title>Genome sequence of Ornatilinea apprima DSM 23815.</title>
        <authorList>
            <person name="Hemp J."/>
            <person name="Ward L.M."/>
            <person name="Pace L.A."/>
            <person name="Fischer W.W."/>
        </authorList>
    </citation>
    <scope>NUCLEOTIDE SEQUENCE [LARGE SCALE GENOMIC DNA]</scope>
    <source>
        <strain evidence="3 4">P3M-1</strain>
    </source>
</reference>
<gene>
    <name evidence="3" type="ORF">ADN00_04160</name>
</gene>
<proteinExistence type="predicted"/>
<comment type="caution">
    <text evidence="3">The sequence shown here is derived from an EMBL/GenBank/DDBJ whole genome shotgun (WGS) entry which is preliminary data.</text>
</comment>
<evidence type="ECO:0000313" key="3">
    <source>
        <dbReference type="EMBL" id="KPL79077.1"/>
    </source>
</evidence>
<evidence type="ECO:0000259" key="1">
    <source>
        <dbReference type="Pfam" id="PF02625"/>
    </source>
</evidence>
<dbReference type="Gene3D" id="3.40.50.720">
    <property type="entry name" value="NAD(P)-binding Rossmann-like Domain"/>
    <property type="match status" value="1"/>
</dbReference>